<dbReference type="SUPFAM" id="SSF51905">
    <property type="entry name" value="FAD/NAD(P)-binding domain"/>
    <property type="match status" value="1"/>
</dbReference>
<accession>A0A7J7N9U9</accession>
<dbReference type="Gene3D" id="3.30.9.10">
    <property type="entry name" value="D-Amino Acid Oxidase, subunit A, domain 2"/>
    <property type="match status" value="1"/>
</dbReference>
<dbReference type="PANTHER" id="PTHR43104">
    <property type="entry name" value="L-2-HYDROXYGLUTARATE DEHYDROGENASE, MITOCHONDRIAL"/>
    <property type="match status" value="1"/>
</dbReference>
<comment type="similarity">
    <text evidence="6">Belongs to the L2HGDH family.</text>
</comment>
<feature type="domain" description="FAD dependent oxidoreductase" evidence="9">
    <location>
        <begin position="49"/>
        <end position="478"/>
    </location>
</feature>
<evidence type="ECO:0000313" key="10">
    <source>
        <dbReference type="EMBL" id="KAF6163916.1"/>
    </source>
</evidence>
<comment type="caution">
    <text evidence="10">The sequence shown here is derived from an EMBL/GenBank/DDBJ whole genome shotgun (WGS) entry which is preliminary data.</text>
</comment>
<evidence type="ECO:0000256" key="2">
    <source>
        <dbReference type="ARBA" id="ARBA00022630"/>
    </source>
</evidence>
<sequence length="483" mass="52798">MLRASMIRRTMEISTTILLKNTKSKIPKSQKGFMSTNSISNGVPKERVDCVVIGAGVVGISIARELALKGREVVVIESAPTFGTGTSSRNSEVIHSGIYYPPKSLKVNRCSSDGSELEQVGFASYEVLVTCWSDNSKLEEADLPFRIFALQAIFCVKGRELLYKYCSDHGVPHKQIGKLIVATRSSEVKILNTLLNRGIENGVEGLRMMEGIEAMRIEPELQCVSAVLSPASGIVDTHSLMLSLVGEAENHRATFSYNTTVIGGQLEGNQIHIHISESKNLDDKCIGKFPMLQPDLILIPNLVVNSAGLSALSLAKRFNGFKNGVIPASYYARGCYFSLSNTKTPPFKYLIYPIPEDGGLGVHVTLDLDGQVKFGPDVEWIDCIDDISSFLNKFNYSVCADRVDKFYPEIRKYYPNLKDGSLEPGYTGIRPKLSGPQQSPADFVIQGEEIHGVPGLVNLLGIESPGLTSSLAIAEHLASKYLK</sequence>
<comment type="catalytic activity">
    <reaction evidence="5">
        <text>(S)-2-hydroxyglutarate + A = 2-oxoglutarate + AH2</text>
        <dbReference type="Rhea" id="RHEA:21252"/>
        <dbReference type="ChEBI" id="CHEBI:13193"/>
        <dbReference type="ChEBI" id="CHEBI:16782"/>
        <dbReference type="ChEBI" id="CHEBI:16810"/>
        <dbReference type="ChEBI" id="CHEBI:17499"/>
        <dbReference type="EC" id="1.1.99.2"/>
    </reaction>
</comment>
<reference evidence="10 11" key="1">
    <citation type="journal article" date="2020" name="IScience">
        <title>Genome Sequencing of the Endangered Kingdonia uniflora (Circaeasteraceae, Ranunculales) Reveals Potential Mechanisms of Evolutionary Specialization.</title>
        <authorList>
            <person name="Sun Y."/>
            <person name="Deng T."/>
            <person name="Zhang A."/>
            <person name="Moore M.J."/>
            <person name="Landis J.B."/>
            <person name="Lin N."/>
            <person name="Zhang H."/>
            <person name="Zhang X."/>
            <person name="Huang J."/>
            <person name="Zhang X."/>
            <person name="Sun H."/>
            <person name="Wang H."/>
        </authorList>
    </citation>
    <scope>NUCLEOTIDE SEQUENCE [LARGE SCALE GENOMIC DNA]</scope>
    <source>
        <strain evidence="10">TB1705</strain>
        <tissue evidence="10">Leaf</tissue>
    </source>
</reference>
<keyword evidence="2" id="KW-0285">Flavoprotein</keyword>
<organism evidence="10 11">
    <name type="scientific">Kingdonia uniflora</name>
    <dbReference type="NCBI Taxonomy" id="39325"/>
    <lineage>
        <taxon>Eukaryota</taxon>
        <taxon>Viridiplantae</taxon>
        <taxon>Streptophyta</taxon>
        <taxon>Embryophyta</taxon>
        <taxon>Tracheophyta</taxon>
        <taxon>Spermatophyta</taxon>
        <taxon>Magnoliopsida</taxon>
        <taxon>Ranunculales</taxon>
        <taxon>Circaeasteraceae</taxon>
        <taxon>Kingdonia</taxon>
    </lineage>
</organism>
<dbReference type="EMBL" id="JACGCM010000957">
    <property type="protein sequence ID" value="KAF6163916.1"/>
    <property type="molecule type" value="Genomic_DNA"/>
</dbReference>
<dbReference type="Pfam" id="PF01266">
    <property type="entry name" value="DAO"/>
    <property type="match status" value="1"/>
</dbReference>
<evidence type="ECO:0000256" key="1">
    <source>
        <dbReference type="ARBA" id="ARBA00001974"/>
    </source>
</evidence>
<dbReference type="PANTHER" id="PTHR43104:SF4">
    <property type="entry name" value="L-2-HYDROXYGLUTARATE DEHYDROGENASE, MITOCHONDRIAL"/>
    <property type="match status" value="1"/>
</dbReference>
<evidence type="ECO:0000256" key="6">
    <source>
        <dbReference type="ARBA" id="ARBA00037941"/>
    </source>
</evidence>
<dbReference type="InterPro" id="IPR006076">
    <property type="entry name" value="FAD-dep_OxRdtase"/>
</dbReference>
<evidence type="ECO:0000259" key="9">
    <source>
        <dbReference type="Pfam" id="PF01266"/>
    </source>
</evidence>
<name>A0A7J7N9U9_9MAGN</name>
<gene>
    <name evidence="10" type="ORF">GIB67_024771</name>
</gene>
<evidence type="ECO:0000313" key="11">
    <source>
        <dbReference type="Proteomes" id="UP000541444"/>
    </source>
</evidence>
<keyword evidence="4" id="KW-0560">Oxidoreductase</keyword>
<dbReference type="InterPro" id="IPR036188">
    <property type="entry name" value="FAD/NAD-bd_sf"/>
</dbReference>
<keyword evidence="11" id="KW-1185">Reference proteome</keyword>
<protein>
    <recommendedName>
        <fullName evidence="8">L-2-hydroxyglutarate dehydrogenase, mitochondrial</fullName>
        <ecNumber evidence="7">1.1.99.2</ecNumber>
    </recommendedName>
</protein>
<dbReference type="Proteomes" id="UP000541444">
    <property type="component" value="Unassembled WGS sequence"/>
</dbReference>
<dbReference type="OrthoDB" id="498204at2759"/>
<evidence type="ECO:0000256" key="5">
    <source>
        <dbReference type="ARBA" id="ARBA00036066"/>
    </source>
</evidence>
<keyword evidence="3" id="KW-0274">FAD</keyword>
<evidence type="ECO:0000256" key="7">
    <source>
        <dbReference type="ARBA" id="ARBA00038878"/>
    </source>
</evidence>
<proteinExistence type="inferred from homology"/>
<dbReference type="EC" id="1.1.99.2" evidence="7"/>
<evidence type="ECO:0000256" key="4">
    <source>
        <dbReference type="ARBA" id="ARBA00023002"/>
    </source>
</evidence>
<comment type="cofactor">
    <cofactor evidence="1">
        <name>FAD</name>
        <dbReference type="ChEBI" id="CHEBI:57692"/>
    </cofactor>
</comment>
<dbReference type="GO" id="GO:0047545">
    <property type="term" value="F:(S)-2-hydroxyglutarate dehydrogenase activity"/>
    <property type="evidence" value="ECO:0007669"/>
    <property type="project" value="UniProtKB-EC"/>
</dbReference>
<evidence type="ECO:0000256" key="8">
    <source>
        <dbReference type="ARBA" id="ARBA00041137"/>
    </source>
</evidence>
<dbReference type="Gene3D" id="3.50.50.60">
    <property type="entry name" value="FAD/NAD(P)-binding domain"/>
    <property type="match status" value="2"/>
</dbReference>
<dbReference type="AlphaFoldDB" id="A0A7J7N9U9"/>
<evidence type="ECO:0000256" key="3">
    <source>
        <dbReference type="ARBA" id="ARBA00022827"/>
    </source>
</evidence>